<dbReference type="EMBL" id="AC144742">
    <property type="protein sequence ID" value="AAV44111.1"/>
    <property type="molecule type" value="Genomic_DNA"/>
</dbReference>
<name>Q5W646_ORYSJ</name>
<reference evidence="3" key="8">
    <citation type="submission" date="2012-08" db="EMBL/GenBank/DDBJ databases">
        <title>Oryza sativa nipponbare(GA3) genomic DNA, chromosome 5.</title>
        <authorList>
            <consortium name="IRGSP(International Rice Genome Sequencing Project)"/>
        </authorList>
    </citation>
    <scope>NUCLEOTIDE SEQUENCE</scope>
</reference>
<reference evidence="3 4" key="3">
    <citation type="journal article" date="2005" name="Nature">
        <title>The map-based sequence of the rice genome.</title>
        <authorList>
            <consortium name="International rice genome sequencing project (IRGSP)"/>
            <person name="Matsumoto T."/>
            <person name="Wu J."/>
            <person name="Kanamori H."/>
            <person name="Katayose Y."/>
            <person name="Fujisawa M."/>
            <person name="Namiki N."/>
            <person name="Mizuno H."/>
            <person name="Yamamoto K."/>
            <person name="Antonio B.A."/>
            <person name="Baba T."/>
            <person name="Sakata K."/>
            <person name="Nagamura Y."/>
            <person name="Aoki H."/>
            <person name="Arikawa K."/>
            <person name="Arita K."/>
            <person name="Bito T."/>
            <person name="Chiden Y."/>
            <person name="Fujitsuka N."/>
            <person name="Fukunaka R."/>
            <person name="Hamada M."/>
            <person name="Harada C."/>
            <person name="Hayashi A."/>
            <person name="Hijishita S."/>
            <person name="Honda M."/>
            <person name="Hosokawa S."/>
            <person name="Ichikawa Y."/>
            <person name="Idonuma A."/>
            <person name="Iijima M."/>
            <person name="Ikeda M."/>
            <person name="Ikeno M."/>
            <person name="Ito K."/>
            <person name="Ito S."/>
            <person name="Ito T."/>
            <person name="Ito Y."/>
            <person name="Ito Y."/>
            <person name="Iwabuchi A."/>
            <person name="Kamiya K."/>
            <person name="Karasawa W."/>
            <person name="Kurita K."/>
            <person name="Katagiri S."/>
            <person name="Kikuta A."/>
            <person name="Kobayashi H."/>
            <person name="Kobayashi N."/>
            <person name="Machita K."/>
            <person name="Maehara T."/>
            <person name="Masukawa M."/>
            <person name="Mizubayashi T."/>
            <person name="Mukai Y."/>
            <person name="Nagasaki H."/>
            <person name="Nagata Y."/>
            <person name="Naito S."/>
            <person name="Nakashima M."/>
            <person name="Nakama Y."/>
            <person name="Nakamichi Y."/>
            <person name="Nakamura M."/>
            <person name="Meguro A."/>
            <person name="Negishi M."/>
            <person name="Ohta I."/>
            <person name="Ohta T."/>
            <person name="Okamoto M."/>
            <person name="Ono N."/>
            <person name="Saji S."/>
            <person name="Sakaguchi M."/>
            <person name="Sakai K."/>
            <person name="Shibata M."/>
            <person name="Shimokawa T."/>
            <person name="Song J."/>
            <person name="Takazaki Y."/>
            <person name="Terasawa K."/>
            <person name="Tsugane M."/>
            <person name="Tsuji K."/>
            <person name="Ueda S."/>
            <person name="Waki K."/>
            <person name="Yamagata H."/>
            <person name="Yamamoto M."/>
            <person name="Yamamoto S."/>
            <person name="Yamane H."/>
            <person name="Yoshiki S."/>
            <person name="Yoshihara R."/>
            <person name="Yukawa K."/>
            <person name="Zhong H."/>
            <person name="Yano M."/>
            <person name="Yuan Q."/>
            <person name="Ouyang S."/>
            <person name="Liu J."/>
            <person name="Jones K.M."/>
            <person name="Gansberger K."/>
            <person name="Moffat K."/>
            <person name="Hill J."/>
            <person name="Bera J."/>
            <person name="Fadrosh D."/>
            <person name="Jin S."/>
            <person name="Johri S."/>
            <person name="Kim M."/>
            <person name="Overton L."/>
            <person name="Reardon M."/>
            <person name="Tsitrin T."/>
            <person name="Vuong H."/>
            <person name="Weaver B."/>
            <person name="Ciecko A."/>
            <person name="Tallon L."/>
            <person name="Jackson J."/>
            <person name="Pai G."/>
            <person name="Aken S.V."/>
            <person name="Utterback T."/>
            <person name="Reidmuller S."/>
            <person name="Feldblyum T."/>
            <person name="Hsiao J."/>
            <person name="Zismann V."/>
            <person name="Iobst S."/>
            <person name="de Vazeille A.R."/>
            <person name="Buell C.R."/>
            <person name="Ying K."/>
            <person name="Li Y."/>
            <person name="Lu T."/>
            <person name="Huang Y."/>
            <person name="Zhao Q."/>
            <person name="Feng Q."/>
            <person name="Zhang L."/>
            <person name="Zhu J."/>
            <person name="Weng Q."/>
            <person name="Mu J."/>
            <person name="Lu Y."/>
            <person name="Fan D."/>
            <person name="Liu Y."/>
            <person name="Guan J."/>
            <person name="Zhang Y."/>
            <person name="Yu S."/>
            <person name="Liu X."/>
            <person name="Zhang Y."/>
            <person name="Hong G."/>
            <person name="Han B."/>
            <person name="Choisne N."/>
            <person name="Demange N."/>
            <person name="Orjeda G."/>
            <person name="Samain S."/>
            <person name="Cattolico L."/>
            <person name="Pelletier E."/>
            <person name="Couloux A."/>
            <person name="Segurens B."/>
            <person name="Wincker P."/>
            <person name="D'Hont A."/>
            <person name="Scarpelli C."/>
            <person name="Weissenbach J."/>
            <person name="Salanoubat M."/>
            <person name="Quetier F."/>
            <person name="Yu Y."/>
            <person name="Kim H.R."/>
            <person name="Rambo T."/>
            <person name="Currie J."/>
            <person name="Collura K."/>
            <person name="Luo M."/>
            <person name="Yang T."/>
            <person name="Ammiraju J.S.S."/>
            <person name="Engler F."/>
            <person name="Soderlund C."/>
            <person name="Wing R.A."/>
            <person name="Palmer L.E."/>
            <person name="de la Bastide M."/>
            <person name="Spiegel L."/>
            <person name="Nascimento L."/>
            <person name="Zutavern T."/>
            <person name="O'Shaughnessy A."/>
            <person name="Dike S."/>
            <person name="Dedhia N."/>
            <person name="Preston R."/>
            <person name="Balija V."/>
            <person name="McCombie W.R."/>
            <person name="Chow T."/>
            <person name="Chen H."/>
            <person name="Chung M."/>
            <person name="Chen C."/>
            <person name="Shaw J."/>
            <person name="Wu H."/>
            <person name="Hsiao K."/>
            <person name="Chao Y."/>
            <person name="Chu M."/>
            <person name="Cheng C."/>
            <person name="Hour A."/>
            <person name="Lee P."/>
            <person name="Lin S."/>
            <person name="Lin Y."/>
            <person name="Liou J."/>
            <person name="Liu S."/>
            <person name="Hsing Y."/>
            <person name="Raghuvanshi S."/>
            <person name="Mohanty A."/>
            <person name="Bharti A.K."/>
            <person name="Gaur A."/>
            <person name="Gupta V."/>
            <person name="Kumar D."/>
            <person name="Ravi V."/>
            <person name="Vij S."/>
            <person name="Kapur A."/>
            <person name="Khurana P."/>
            <person name="Khurana P."/>
            <person name="Khurana J.P."/>
            <person name="Tyagi A.K."/>
            <person name="Gaikwad K."/>
            <person name="Singh A."/>
            <person name="Dalal V."/>
            <person name="Srivastava S."/>
            <person name="Dixit A."/>
            <person name="Pal A.K."/>
            <person name="Ghazi I.A."/>
            <person name="Yadav M."/>
            <person name="Pandit A."/>
            <person name="Bhargava A."/>
            <person name="Sureshbabu K."/>
            <person name="Batra K."/>
            <person name="Sharma T.R."/>
            <person name="Mohapatra T."/>
            <person name="Singh N.K."/>
            <person name="Messing J."/>
            <person name="Nelson A.B."/>
            <person name="Fuks G."/>
            <person name="Kavchok S."/>
            <person name="Keizer G."/>
            <person name="Linton E."/>
            <person name="Llaca V."/>
            <person name="Song R."/>
            <person name="Tanyolac B."/>
            <person name="Young S."/>
            <person name="Ho-Il K."/>
            <person name="Hahn J.H."/>
            <person name="Sangsakoo G."/>
            <person name="Vanavichit A."/>
            <person name="de Mattos Luiz.A.T."/>
            <person name="Zimmer P.D."/>
            <person name="Malone G."/>
            <person name="Dellagostin O."/>
            <person name="de Oliveira A.C."/>
            <person name="Bevan M."/>
            <person name="Bancroft I."/>
            <person name="Minx P."/>
            <person name="Cordum H."/>
            <person name="Wilson R."/>
            <person name="Cheng Z."/>
            <person name="Jin W."/>
            <person name="Jiang J."/>
            <person name="Leong S.A."/>
            <person name="Iwama H."/>
            <person name="Gojobori T."/>
            <person name="Itoh T."/>
            <person name="Niimura Y."/>
            <person name="Fujii Y."/>
            <person name="Habara T."/>
            <person name="Sakai H."/>
            <person name="Sato Y."/>
            <person name="Wilson G."/>
            <person name="Kumar K."/>
            <person name="McCouch S."/>
            <person name="Juretic N."/>
            <person name="Hoen D."/>
            <person name="Wright S."/>
            <person name="Bruskiewich R."/>
            <person name="Bureau T."/>
            <person name="Miyao A."/>
            <person name="Hirochika H."/>
            <person name="Nishikawa T."/>
            <person name="Kadowaki K."/>
            <person name="Sugiura M."/>
            <person name="Burr B."/>
            <person name="Sasaki T."/>
        </authorList>
    </citation>
    <scope>NUCLEOTIDE SEQUENCE [LARGE SCALE GENOMIC DNA]</scope>
    <source>
        <strain evidence="4">cv. Nipponbare</strain>
    </source>
</reference>
<organism evidence="2 4">
    <name type="scientific">Oryza sativa subsp. japonica</name>
    <name type="common">Rice</name>
    <dbReference type="NCBI Taxonomy" id="39947"/>
    <lineage>
        <taxon>Eukaryota</taxon>
        <taxon>Viridiplantae</taxon>
        <taxon>Streptophyta</taxon>
        <taxon>Embryophyta</taxon>
        <taxon>Tracheophyta</taxon>
        <taxon>Spermatophyta</taxon>
        <taxon>Magnoliopsida</taxon>
        <taxon>Liliopsida</taxon>
        <taxon>Poales</taxon>
        <taxon>Poaceae</taxon>
        <taxon>BOP clade</taxon>
        <taxon>Oryzoideae</taxon>
        <taxon>Oryzeae</taxon>
        <taxon>Oryzinae</taxon>
        <taxon>Oryza</taxon>
        <taxon>Oryza sativa</taxon>
    </lineage>
</organism>
<dbReference type="Proteomes" id="UP000000763">
    <property type="component" value="Chromosome 5"/>
</dbReference>
<gene>
    <name evidence="3" type="ordered locus">Os05g0349400</name>
    <name evidence="1" type="ORF">OSJNBa0077J17.1</name>
    <name evidence="2" type="ORF">OSJNBb0052F16.16</name>
</gene>
<evidence type="ECO:0000313" key="4">
    <source>
        <dbReference type="Proteomes" id="UP000000763"/>
    </source>
</evidence>
<reference evidence="2" key="2">
    <citation type="submission" date="2004-11" db="EMBL/GenBank/DDBJ databases">
        <title>Oryza sativa (japonica cultivar-group) chromosome 5 BAC clone OSJNBb0052F16, complete sequence.</title>
        <authorList>
            <person name="Chow T.-Y."/>
            <person name="Hsing Y.-I.C."/>
            <person name="Chen C.-S."/>
            <person name="Chen H.-H."/>
            <person name="Liu S.-M."/>
            <person name="Chao Y.-T."/>
            <person name="Chang S.-J."/>
            <person name="Chen H.-C."/>
            <person name="Chen S.-K."/>
            <person name="Chen T.-R."/>
            <person name="Chen Y.-L."/>
            <person name="Cheng C.-H."/>
            <person name="Chung C.-I."/>
            <person name="Han S.-Y."/>
            <person name="Hsiao S.-H."/>
            <person name="Hsiung J.-N."/>
            <person name="Hsu C.-H."/>
            <person name="Huang J.-J."/>
            <person name="Kau P.-I."/>
            <person name="Lee M.-C."/>
            <person name="Leu H.-L."/>
            <person name="Li Y.-F."/>
            <person name="Lin S.-J."/>
            <person name="Lin Y.-C."/>
            <person name="Wu S.-W."/>
            <person name="Yu C.-Y."/>
            <person name="Yu S.-W."/>
            <person name="Wu H.-P."/>
            <person name="Shaw J.-F."/>
            <person name="McCombie W.R."/>
            <person name="Zutavern T."/>
            <person name="de la Bastide M."/>
            <person name="Spiegel L."/>
            <person name="Muller S."/>
            <person name="Nascimento L."/>
            <person name="Balija V."/>
            <person name="Bell M."/>
            <person name="Miller B."/>
            <person name="Katzenberger F."/>
            <person name="Andrade M.V."/>
            <person name="Dike S."/>
            <person name="O'Shaughnessy A."/>
            <person name="Palmer L."/>
        </authorList>
    </citation>
    <scope>NUCLEOTIDE SEQUENCE</scope>
</reference>
<dbReference type="EMBL" id="AC136221">
    <property type="protein sequence ID" value="AAV44063.1"/>
    <property type="molecule type" value="Genomic_DNA"/>
</dbReference>
<reference evidence="3" key="6">
    <citation type="journal article" date="2008" name="Nucleic Acids Res.">
        <title>The Rice Annotation Project Database (RAP-DB): 2008 update.</title>
        <authorList>
            <consortium name="The Rice Annotation Project (RAP)"/>
            <person name="Tanaka T."/>
            <person name="Antonio B.A."/>
            <person name="Kikuchi S."/>
            <person name="Matsumoto T."/>
            <person name="Nagamura Y."/>
            <person name="Numa H."/>
            <person name="Sakai H."/>
            <person name="Wu J."/>
            <person name="Itoh T."/>
            <person name="Sasaki T."/>
            <person name="Aono R."/>
            <person name="Fujii Y."/>
            <person name="Habara T."/>
            <person name="Harada E."/>
            <person name="Kanno M."/>
            <person name="Kawahara Y."/>
            <person name="Kawashima H."/>
            <person name="Kubooka H."/>
            <person name="Matsuya A."/>
            <person name="Nakaoka H."/>
            <person name="Saichi N."/>
            <person name="Sanbonmatsu R."/>
            <person name="Sato Y."/>
            <person name="Shinso Y."/>
            <person name="Suzuki M."/>
            <person name="Takeda J."/>
            <person name="Tanino M."/>
            <person name="Todokoro F."/>
            <person name="Yamaguchi K."/>
            <person name="Yamamoto N."/>
            <person name="Yamasaki C."/>
            <person name="Imanishi T."/>
            <person name="Okido T."/>
            <person name="Tada M."/>
            <person name="Ikeo K."/>
            <person name="Tateno Y."/>
            <person name="Gojobori T."/>
            <person name="Lin Y.C."/>
            <person name="Wei F.J."/>
            <person name="Hsing Y.I."/>
            <person name="Zhao Q."/>
            <person name="Han B."/>
            <person name="Kramer M.R."/>
            <person name="McCombie R.W."/>
            <person name="Lonsdale D."/>
            <person name="O'Donovan C.C."/>
            <person name="Whitfield E.J."/>
            <person name="Apweiler R."/>
            <person name="Koyanagi K.O."/>
            <person name="Khurana J.P."/>
            <person name="Raghuvanshi S."/>
            <person name="Singh N.K."/>
            <person name="Tyagi A.K."/>
            <person name="Haberer G."/>
            <person name="Fujisawa M."/>
            <person name="Hosokawa S."/>
            <person name="Ito Y."/>
            <person name="Ikawa H."/>
            <person name="Shibata M."/>
            <person name="Yamamoto M."/>
            <person name="Bruskiewich R.M."/>
            <person name="Hoen D.R."/>
            <person name="Bureau TE."/>
            <person name="Namiki N."/>
            <person name="Ohyanagi H."/>
            <person name="Sakai Y."/>
            <person name="Nobushima S."/>
            <person name="Sakata K."/>
            <person name="Barrero R.A."/>
            <person name="Sato Y."/>
            <person name="Souvorov A."/>
            <person name="Smith-White B."/>
            <person name="Tatusova T."/>
            <person name="An S."/>
            <person name="An G."/>
            <person name="OOta S."/>
            <person name="Fuks G."/>
            <person name="Messing J."/>
            <person name="Christie K.R."/>
            <person name="Lieberherr D."/>
            <person name="Kim H."/>
            <person name="Zuccolo A."/>
            <person name="Wing R.A."/>
            <person name="Nobuta K."/>
            <person name="Green P.J."/>
            <person name="Lu C."/>
            <person name="Meyers BC."/>
            <person name="Chaparro C."/>
            <person name="Piegu B."/>
            <person name="Panaud O."/>
            <person name="Echeverria M."/>
        </authorList>
    </citation>
    <scope>NUCLEOTIDE SEQUENCE</scope>
</reference>
<sequence>MTCSGGWPPSSLSRRGAYASLLHRLPPRPATAAAMMLERHPPVHPGLRPAAATVQLRRLPSGLRVTPPPTARWTG</sequence>
<evidence type="ECO:0000313" key="3">
    <source>
        <dbReference type="EMBL" id="BAF17184.1"/>
    </source>
</evidence>
<evidence type="ECO:0000313" key="1">
    <source>
        <dbReference type="EMBL" id="AAV44063.1"/>
    </source>
</evidence>
<proteinExistence type="predicted"/>
<reference evidence="3" key="9">
    <citation type="submission" date="2012-08" db="EMBL/GenBank/DDBJ databases">
        <title>The Second Rice Annotation Project Meeting (RAP2).</title>
        <authorList>
            <consortium name="The Rice Annotation Project (RAP)"/>
        </authorList>
    </citation>
    <scope>NUCLEOTIDE SEQUENCE</scope>
</reference>
<reference evidence="3" key="4">
    <citation type="journal article" date="2006" name="Nucleic Acids Res.">
        <title>The Rice Annotation Project Database (RAP-DB): hub for Oryza sativa ssp. japonica genome information.</title>
        <authorList>
            <person name="Ohyanagi H."/>
            <person name="Tanaka T."/>
            <person name="Sakai H."/>
            <person name="Shigemoto Y."/>
            <person name="Yamaguchi K."/>
            <person name="Habara T."/>
            <person name="Fujii Y."/>
            <person name="Antonio B.A."/>
            <person name="Nagamura Y."/>
            <person name="Imanishi T."/>
            <person name="Ikeo K."/>
            <person name="Itoh T."/>
            <person name="Gojobori T."/>
            <person name="Sasaki T."/>
        </authorList>
    </citation>
    <scope>NUCLEOTIDE SEQUENCE</scope>
</reference>
<accession>Q5W646</accession>
<reference evidence="1" key="1">
    <citation type="submission" date="2004-11" db="EMBL/GenBank/DDBJ databases">
        <title>Oryza sativa (japonica cultivar-group) chromosome 5 BAC clone OSJNBa0077J17, complete sequence.</title>
        <authorList>
            <person name="Chow T.-Y."/>
            <person name="Hsing Y.-I.C."/>
            <person name="Chen C.-S."/>
            <person name="Chen H.-H."/>
            <person name="Liu S.-M."/>
            <person name="Chao Y.-T."/>
            <person name="Chang S.-J."/>
            <person name="Chen H.-C."/>
            <person name="Chen S.-K."/>
            <person name="Chen T.-R."/>
            <person name="Chen Y.-L."/>
            <person name="Cheng C.-H."/>
            <person name="Chung C.-I."/>
            <person name="Han S.-Y."/>
            <person name="Hsiao S.-H."/>
            <person name="Hsiung J.-N."/>
            <person name="Hsu C.-H."/>
            <person name="Huang J.-J."/>
            <person name="Kau P.-I."/>
            <person name="Lee M.-C."/>
            <person name="Leu H.-L."/>
            <person name="Li Y.-F."/>
            <person name="Lin S.-J."/>
            <person name="Lin Y.-C."/>
            <person name="Wu S.-W."/>
            <person name="Yu C.-Y."/>
            <person name="Yu S.-W."/>
            <person name="Wu H.-P."/>
            <person name="Shaw J.-F."/>
            <person name="McCombie W.R."/>
            <person name="Zutavern T."/>
            <person name="Spiegel L."/>
            <person name="de la Bastide M."/>
            <person name="Muller S."/>
            <person name="Nascimento L."/>
            <person name="Balija V."/>
            <person name="Bell M."/>
            <person name="Miller B."/>
            <person name="Katzenberger F."/>
            <person name="Andrade M.V."/>
            <person name="Dike S."/>
            <person name="O'Shaughnessy A."/>
            <person name="Palmer L."/>
        </authorList>
    </citation>
    <scope>NUCLEOTIDE SEQUENCE</scope>
</reference>
<dbReference type="KEGG" id="dosa:Os05g0349400"/>
<dbReference type="AlphaFoldDB" id="Q5W646"/>
<evidence type="ECO:0000313" key="2">
    <source>
        <dbReference type="EMBL" id="AAV44111.1"/>
    </source>
</evidence>
<protein>
    <submittedName>
        <fullName evidence="3">Os05g0349400 protein</fullName>
    </submittedName>
</protein>
<reference evidence="4" key="7">
    <citation type="journal article" date="2008" name="Nucleic Acids Res.">
        <title>The rice annotation project database (RAP-DB): 2008 update.</title>
        <authorList>
            <consortium name="The rice annotation project (RAP)"/>
        </authorList>
    </citation>
    <scope>GENOME REANNOTATION</scope>
    <source>
        <strain evidence="4">cv. Nipponbare</strain>
    </source>
</reference>
<reference evidence="3" key="5">
    <citation type="journal article" date="2007" name="Genome Res.">
        <title>Curated Genome Annotation of Oryza sativa ssp. japonica and Comparative Genome Analysis with Arabidopsis thaliana.</title>
        <authorList>
            <consortium name="The Rice Annotation Project (RAP)"/>
            <person name="Itoh T."/>
            <person name="Tanaka T."/>
            <person name="Barrero R.A."/>
            <person name="Yamasaki C."/>
            <person name="Fujii Y."/>
            <person name="Hilton P.B."/>
            <person name="Antonio B.A."/>
            <person name="Aono H."/>
            <person name="Apweiler R."/>
            <person name="Bruskiewich R."/>
            <person name="Bureau T."/>
            <person name="Burr F."/>
            <person name="Costa de Oliveira A."/>
            <person name="Fuks G."/>
            <person name="Habara T."/>
            <person name="Haberer G."/>
            <person name="Han B."/>
            <person name="Harada E."/>
            <person name="Hiraki A.T."/>
            <person name="Hirochika H."/>
            <person name="Hoen D."/>
            <person name="Hokari H."/>
            <person name="Hosokawa S."/>
            <person name="Hsing Y."/>
            <person name="Ikawa H."/>
            <person name="Ikeo K."/>
            <person name="Imanishi T."/>
            <person name="Ito Y."/>
            <person name="Jaiswal P."/>
            <person name="Kanno M."/>
            <person name="Kawahara Y."/>
            <person name="Kawamura T."/>
            <person name="Kawashima H."/>
            <person name="Khurana J.P."/>
            <person name="Kikuchi S."/>
            <person name="Komatsu S."/>
            <person name="Koyanagi K.O."/>
            <person name="Kubooka H."/>
            <person name="Lieberherr D."/>
            <person name="Lin Y.C."/>
            <person name="Lonsdale D."/>
            <person name="Matsumoto T."/>
            <person name="Matsuya A."/>
            <person name="McCombie W.R."/>
            <person name="Messing J."/>
            <person name="Miyao A."/>
            <person name="Mulder N."/>
            <person name="Nagamura Y."/>
            <person name="Nam J."/>
            <person name="Namiki N."/>
            <person name="Numa H."/>
            <person name="Nurimoto S."/>
            <person name="O'donovan C."/>
            <person name="Ohyanagi H."/>
            <person name="Okido T."/>
            <person name="Oota S."/>
            <person name="Osato N."/>
            <person name="Palmer L.E."/>
            <person name="Quetier F."/>
            <person name="Raghuvanshi S."/>
            <person name="Saichi N."/>
            <person name="Sakai H."/>
            <person name="Sakai Y."/>
            <person name="Sakata K."/>
            <person name="Sakurai T."/>
            <person name="Sato F."/>
            <person name="Sato Y."/>
            <person name="Schoof H."/>
            <person name="Seki M."/>
            <person name="Shibata M."/>
            <person name="Shimizu Y."/>
            <person name="Shinozaki K."/>
            <person name="Shinso Y."/>
            <person name="Singh N.K."/>
            <person name="Smith-White B."/>
            <person name="Takeda J."/>
            <person name="Tanino M."/>
            <person name="Tatusova T."/>
            <person name="Thongjuea S."/>
            <person name="Todokoro F."/>
            <person name="Tsugane M."/>
            <person name="Tyagi A.K."/>
            <person name="Vanavichit A."/>
            <person name="Wang A."/>
            <person name="Wing R.A."/>
            <person name="Yamaguchi K."/>
            <person name="Yamamoto M."/>
            <person name="Yamamoto N."/>
            <person name="Yu Y."/>
            <person name="Zhang H."/>
            <person name="Zhao Q."/>
            <person name="Higo K."/>
            <person name="Burr B."/>
            <person name="Gojobori T."/>
            <person name="Sasaki T."/>
        </authorList>
    </citation>
    <scope>NUCLEOTIDE SEQUENCE</scope>
</reference>
<dbReference type="EMBL" id="AP008211">
    <property type="protein sequence ID" value="BAF17184.1"/>
    <property type="molecule type" value="Genomic_DNA"/>
</dbReference>